<name>A0A4Y2EJS4_ARAVE</name>
<protein>
    <submittedName>
        <fullName evidence="1">Uncharacterized protein</fullName>
    </submittedName>
</protein>
<dbReference type="AlphaFoldDB" id="A0A4Y2EJS4"/>
<dbReference type="EMBL" id="BGPR01000603">
    <property type="protein sequence ID" value="GBM28114.1"/>
    <property type="molecule type" value="Genomic_DNA"/>
</dbReference>
<comment type="caution">
    <text evidence="1">The sequence shown here is derived from an EMBL/GenBank/DDBJ whole genome shotgun (WGS) entry which is preliminary data.</text>
</comment>
<accession>A0A4Y2EJS4</accession>
<gene>
    <name evidence="1" type="ORF">AVEN_176603_1</name>
</gene>
<dbReference type="Proteomes" id="UP000499080">
    <property type="component" value="Unassembled WGS sequence"/>
</dbReference>
<proteinExistence type="predicted"/>
<reference evidence="1 2" key="1">
    <citation type="journal article" date="2019" name="Sci. Rep.">
        <title>Orb-weaving spider Araneus ventricosus genome elucidates the spidroin gene catalogue.</title>
        <authorList>
            <person name="Kono N."/>
            <person name="Nakamura H."/>
            <person name="Ohtoshi R."/>
            <person name="Moran D.A.P."/>
            <person name="Shinohara A."/>
            <person name="Yoshida Y."/>
            <person name="Fujiwara M."/>
            <person name="Mori M."/>
            <person name="Tomita M."/>
            <person name="Arakawa K."/>
        </authorList>
    </citation>
    <scope>NUCLEOTIDE SEQUENCE [LARGE SCALE GENOMIC DNA]</scope>
</reference>
<organism evidence="1 2">
    <name type="scientific">Araneus ventricosus</name>
    <name type="common">Orbweaver spider</name>
    <name type="synonym">Epeira ventricosa</name>
    <dbReference type="NCBI Taxonomy" id="182803"/>
    <lineage>
        <taxon>Eukaryota</taxon>
        <taxon>Metazoa</taxon>
        <taxon>Ecdysozoa</taxon>
        <taxon>Arthropoda</taxon>
        <taxon>Chelicerata</taxon>
        <taxon>Arachnida</taxon>
        <taxon>Araneae</taxon>
        <taxon>Araneomorphae</taxon>
        <taxon>Entelegynae</taxon>
        <taxon>Araneoidea</taxon>
        <taxon>Araneidae</taxon>
        <taxon>Araneus</taxon>
    </lineage>
</organism>
<evidence type="ECO:0000313" key="2">
    <source>
        <dbReference type="Proteomes" id="UP000499080"/>
    </source>
</evidence>
<keyword evidence="2" id="KW-1185">Reference proteome</keyword>
<sequence>MLAIYTDENDKLLKLSTKEQKNTRITFQSIRSGSSQTDKFKSVVDVEHGDLNNMLGCLSSSEMENVKSAFRSISTFPSKADRESDESLKYELPDYASTFPPALIPSTHSSGHPFQHAQETAETQKAFLSLCLSSILKYSMPQKSNLKGFLYEYIKGGVNGKEAPTHRGQYVERRDGYLRFIYVYMQKESPVPSPLQVLCLGKIPVGRGDCQTVFGGCRGKMAIRLRVKCRDGR</sequence>
<evidence type="ECO:0000313" key="1">
    <source>
        <dbReference type="EMBL" id="GBM28114.1"/>
    </source>
</evidence>